<evidence type="ECO:0000259" key="7">
    <source>
        <dbReference type="Pfam" id="PF00999"/>
    </source>
</evidence>
<evidence type="ECO:0000256" key="5">
    <source>
        <dbReference type="SAM" id="MobiDB-lite"/>
    </source>
</evidence>
<sequence length="574" mass="63867">MLHPILDLSDLNVIIIVLSLFALFVGFISLKLKQRWYLGEALPALAIGGIFGPSVANLLRVPHSRNDESENPASEITYALTRLVIGIQLVKVGYELPKKYLKRRLKEMTICLLPLMAIAWISTSACIMLMIPRISFLSAVIIGSCVTCTDPILSQAIAKGPFADNYVRRHLREFISSEAGGNDGFGFSFLLLGVSLLRYAETPANAIILEEFDLARGGPDLLGATDVGRFGGGVGTSLEHWFIEGFLYMIVLGTAYGVIIGTTCRKVLNMSSKRRWIDPGSFTLVPAALGTFIVGSCGCFGSDETLACFIAGSMLNWDGLYNTELQLRHDSFNSSLETLLNYGIFLYFGAVMPWKEFQMPATTGISVVRLLGLGVLILLFRRIPAIMAGYRFMPQICSNWKEALFMGHFGPIGVGAIAYVEYARRLFPDRGESDREINNLTAAMRPVVYWLVLFSVIVHGLSVPILYVFYRVFKVPKVHDHPVEVLILSENEPLPNNSVVDPQRRSVLVHNRFSEPSGLNVDSDEEKEHDEQRESTERIRPRSERSSASHSLRMPLSHESTQRLSREVDARDIV</sequence>
<dbReference type="InterPro" id="IPR004712">
    <property type="entry name" value="Na+/H+_antiporter_fungi"/>
</dbReference>
<feature type="transmembrane region" description="Helical" evidence="6">
    <location>
        <begin position="246"/>
        <end position="268"/>
    </location>
</feature>
<dbReference type="Proteomes" id="UP001610563">
    <property type="component" value="Unassembled WGS sequence"/>
</dbReference>
<dbReference type="PANTHER" id="PTHR31382">
    <property type="entry name" value="NA(+)/H(+) ANTIPORTER"/>
    <property type="match status" value="1"/>
</dbReference>
<dbReference type="InterPro" id="IPR006153">
    <property type="entry name" value="Cation/H_exchanger_TM"/>
</dbReference>
<feature type="transmembrane region" description="Helical" evidence="6">
    <location>
        <begin position="108"/>
        <end position="131"/>
    </location>
</feature>
<evidence type="ECO:0000313" key="9">
    <source>
        <dbReference type="Proteomes" id="UP001610563"/>
    </source>
</evidence>
<evidence type="ECO:0000256" key="1">
    <source>
        <dbReference type="ARBA" id="ARBA00004141"/>
    </source>
</evidence>
<comment type="caution">
    <text evidence="8">The sequence shown here is derived from an EMBL/GenBank/DDBJ whole genome shotgun (WGS) entry which is preliminary data.</text>
</comment>
<dbReference type="PANTHER" id="PTHR31382:SF5">
    <property type="entry name" value="SODIUM ION_PROTON EXCHANGER (EUROFUNG)"/>
    <property type="match status" value="1"/>
</dbReference>
<comment type="subcellular location">
    <subcellularLocation>
        <location evidence="1">Membrane</location>
        <topology evidence="1">Multi-pass membrane protein</topology>
    </subcellularLocation>
</comment>
<feature type="transmembrane region" description="Helical" evidence="6">
    <location>
        <begin position="361"/>
        <end position="381"/>
    </location>
</feature>
<accession>A0ABR4GF93</accession>
<evidence type="ECO:0000256" key="3">
    <source>
        <dbReference type="ARBA" id="ARBA00022989"/>
    </source>
</evidence>
<evidence type="ECO:0000256" key="4">
    <source>
        <dbReference type="ARBA" id="ARBA00023136"/>
    </source>
</evidence>
<evidence type="ECO:0000256" key="2">
    <source>
        <dbReference type="ARBA" id="ARBA00022692"/>
    </source>
</evidence>
<dbReference type="Pfam" id="PF00999">
    <property type="entry name" value="Na_H_Exchanger"/>
    <property type="match status" value="1"/>
</dbReference>
<dbReference type="EMBL" id="JBFTWV010000017">
    <property type="protein sequence ID" value="KAL2797694.1"/>
    <property type="molecule type" value="Genomic_DNA"/>
</dbReference>
<evidence type="ECO:0000313" key="8">
    <source>
        <dbReference type="EMBL" id="KAL2797694.1"/>
    </source>
</evidence>
<name>A0ABR4GF93_9EURO</name>
<feature type="transmembrane region" description="Helical" evidence="6">
    <location>
        <begin position="447"/>
        <end position="470"/>
    </location>
</feature>
<organism evidence="8 9">
    <name type="scientific">Aspergillus keveii</name>
    <dbReference type="NCBI Taxonomy" id="714993"/>
    <lineage>
        <taxon>Eukaryota</taxon>
        <taxon>Fungi</taxon>
        <taxon>Dikarya</taxon>
        <taxon>Ascomycota</taxon>
        <taxon>Pezizomycotina</taxon>
        <taxon>Eurotiomycetes</taxon>
        <taxon>Eurotiomycetidae</taxon>
        <taxon>Eurotiales</taxon>
        <taxon>Aspergillaceae</taxon>
        <taxon>Aspergillus</taxon>
        <taxon>Aspergillus subgen. Nidulantes</taxon>
    </lineage>
</organism>
<feature type="region of interest" description="Disordered" evidence="5">
    <location>
        <begin position="514"/>
        <end position="574"/>
    </location>
</feature>
<feature type="domain" description="Cation/H+ exchanger transmembrane" evidence="7">
    <location>
        <begin position="21"/>
        <end position="466"/>
    </location>
</feature>
<evidence type="ECO:0000256" key="6">
    <source>
        <dbReference type="SAM" id="Phobius"/>
    </source>
</evidence>
<feature type="compositionally biased region" description="Basic and acidic residues" evidence="5">
    <location>
        <begin position="560"/>
        <end position="574"/>
    </location>
</feature>
<keyword evidence="9" id="KW-1185">Reference proteome</keyword>
<feature type="transmembrane region" description="Helical" evidence="6">
    <location>
        <begin position="12"/>
        <end position="30"/>
    </location>
</feature>
<gene>
    <name evidence="8" type="ORF">BJX66DRAFT_79518</name>
</gene>
<feature type="transmembrane region" description="Helical" evidence="6">
    <location>
        <begin position="402"/>
        <end position="420"/>
    </location>
</feature>
<keyword evidence="3 6" id="KW-1133">Transmembrane helix</keyword>
<keyword evidence="2 6" id="KW-0812">Transmembrane</keyword>
<keyword evidence="4 6" id="KW-0472">Membrane</keyword>
<feature type="compositionally biased region" description="Basic and acidic residues" evidence="5">
    <location>
        <begin position="529"/>
        <end position="547"/>
    </location>
</feature>
<protein>
    <submittedName>
        <fullName evidence="8">Sodium/hydrogen exchanger family-domain-containing protein</fullName>
    </submittedName>
</protein>
<reference evidence="8 9" key="1">
    <citation type="submission" date="2024-07" db="EMBL/GenBank/DDBJ databases">
        <title>Section-level genome sequencing and comparative genomics of Aspergillus sections Usti and Cavernicolus.</title>
        <authorList>
            <consortium name="Lawrence Berkeley National Laboratory"/>
            <person name="Nybo J.L."/>
            <person name="Vesth T.C."/>
            <person name="Theobald S."/>
            <person name="Frisvad J.C."/>
            <person name="Larsen T.O."/>
            <person name="Kjaerboelling I."/>
            <person name="Rothschild-Mancinelli K."/>
            <person name="Lyhne E.K."/>
            <person name="Kogle M.E."/>
            <person name="Barry K."/>
            <person name="Clum A."/>
            <person name="Na H."/>
            <person name="Ledsgaard L."/>
            <person name="Lin J."/>
            <person name="Lipzen A."/>
            <person name="Kuo A."/>
            <person name="Riley R."/>
            <person name="Mondo S."/>
            <person name="Labutti K."/>
            <person name="Haridas S."/>
            <person name="Pangalinan J."/>
            <person name="Salamov A.A."/>
            <person name="Simmons B.A."/>
            <person name="Magnuson J.K."/>
            <person name="Chen J."/>
            <person name="Drula E."/>
            <person name="Henrissat B."/>
            <person name="Wiebenga A."/>
            <person name="Lubbers R.J."/>
            <person name="Gomes A.C."/>
            <person name="Makela M.R."/>
            <person name="Stajich J."/>
            <person name="Grigoriev I.V."/>
            <person name="Mortensen U.H."/>
            <person name="De Vries R.P."/>
            <person name="Baker S.E."/>
            <person name="Andersen M.R."/>
        </authorList>
    </citation>
    <scope>NUCLEOTIDE SEQUENCE [LARGE SCALE GENOMIC DNA]</scope>
    <source>
        <strain evidence="8 9">CBS 209.92</strain>
    </source>
</reference>
<proteinExistence type="predicted"/>